<dbReference type="SMART" id="SM00181">
    <property type="entry name" value="EGF"/>
    <property type="match status" value="4"/>
</dbReference>
<gene>
    <name evidence="7" type="ORF">AURANDRAFT_30261</name>
</gene>
<dbReference type="RefSeq" id="XP_009039492.1">
    <property type="nucleotide sequence ID" value="XM_009041244.1"/>
</dbReference>
<protein>
    <recommendedName>
        <fullName evidence="6">EGF-like domain-containing protein</fullName>
    </recommendedName>
</protein>
<dbReference type="KEGG" id="aaf:AURANDRAFT_30261"/>
<keyword evidence="8" id="KW-1185">Reference proteome</keyword>
<dbReference type="EMBL" id="GL833138">
    <property type="protein sequence ID" value="EGB05952.1"/>
    <property type="molecule type" value="Genomic_DNA"/>
</dbReference>
<dbReference type="Gene3D" id="2.170.300.10">
    <property type="entry name" value="Tie2 ligand-binding domain superfamily"/>
    <property type="match status" value="1"/>
</dbReference>
<dbReference type="Proteomes" id="UP000002729">
    <property type="component" value="Unassembled WGS sequence"/>
</dbReference>
<evidence type="ECO:0000256" key="1">
    <source>
        <dbReference type="ARBA" id="ARBA00022536"/>
    </source>
</evidence>
<dbReference type="InterPro" id="IPR051216">
    <property type="entry name" value="Teneurin"/>
</dbReference>
<dbReference type="PROSITE" id="PS51257">
    <property type="entry name" value="PROKAR_LIPOPROTEIN"/>
    <property type="match status" value="1"/>
</dbReference>
<dbReference type="PANTHER" id="PTHR11219">
    <property type="entry name" value="TENEURIN AND N-ACETYLGLUCOSAMINE-1-PHOSPHODIESTER ALPHA-N-ACETYLGLUCOSAMINIDASE"/>
    <property type="match status" value="1"/>
</dbReference>
<keyword evidence="2" id="KW-0677">Repeat</keyword>
<comment type="caution">
    <text evidence="4">Lacks conserved residue(s) required for the propagation of feature annotation.</text>
</comment>
<dbReference type="OMA" id="VTCVCDA"/>
<evidence type="ECO:0000313" key="7">
    <source>
        <dbReference type="EMBL" id="EGB05952.1"/>
    </source>
</evidence>
<accession>F0YG14</accession>
<keyword evidence="3 4" id="KW-1015">Disulfide bond</keyword>
<dbReference type="Pfam" id="PF07974">
    <property type="entry name" value="EGF_2"/>
    <property type="match status" value="2"/>
</dbReference>
<reference evidence="7 8" key="1">
    <citation type="journal article" date="2011" name="Proc. Natl. Acad. Sci. U.S.A.">
        <title>Niche of harmful alga Aureococcus anophagefferens revealed through ecogenomics.</title>
        <authorList>
            <person name="Gobler C.J."/>
            <person name="Berry D.L."/>
            <person name="Dyhrman S.T."/>
            <person name="Wilhelm S.W."/>
            <person name="Salamov A."/>
            <person name="Lobanov A.V."/>
            <person name="Zhang Y."/>
            <person name="Collier J.L."/>
            <person name="Wurch L.L."/>
            <person name="Kustka A.B."/>
            <person name="Dill B.D."/>
            <person name="Shah M."/>
            <person name="VerBerkmoes N.C."/>
            <person name="Kuo A."/>
            <person name="Terry A."/>
            <person name="Pangilinan J."/>
            <person name="Lindquist E.A."/>
            <person name="Lucas S."/>
            <person name="Paulsen I.T."/>
            <person name="Hattenrath-Lehmann T.K."/>
            <person name="Talmage S.C."/>
            <person name="Walker E.A."/>
            <person name="Koch F."/>
            <person name="Burson A.M."/>
            <person name="Marcoval M.A."/>
            <person name="Tang Y.Z."/>
            <person name="Lecleir G.R."/>
            <person name="Coyne K.J."/>
            <person name="Berg G.M."/>
            <person name="Bertrand E.M."/>
            <person name="Saito M.A."/>
            <person name="Gladyshev V.N."/>
            <person name="Grigoriev I.V."/>
        </authorList>
    </citation>
    <scope>NUCLEOTIDE SEQUENCE [LARGE SCALE GENOMIC DNA]</scope>
    <source>
        <strain evidence="8">CCMP 1984</strain>
    </source>
</reference>
<dbReference type="InterPro" id="IPR000742">
    <property type="entry name" value="EGF"/>
</dbReference>
<feature type="signal peptide" evidence="5">
    <location>
        <begin position="1"/>
        <end position="16"/>
    </location>
</feature>
<dbReference type="OrthoDB" id="6130531at2759"/>
<feature type="domain" description="EGF-like" evidence="6">
    <location>
        <begin position="12"/>
        <end position="50"/>
    </location>
</feature>
<dbReference type="InParanoid" id="F0YG14"/>
<feature type="disulfide bond" evidence="4">
    <location>
        <begin position="40"/>
        <end position="49"/>
    </location>
</feature>
<feature type="chain" id="PRO_5003264615" description="EGF-like domain-containing protein" evidence="5">
    <location>
        <begin position="17"/>
        <end position="237"/>
    </location>
</feature>
<organism evidence="8">
    <name type="scientific">Aureococcus anophagefferens</name>
    <name type="common">Harmful bloom alga</name>
    <dbReference type="NCBI Taxonomy" id="44056"/>
    <lineage>
        <taxon>Eukaryota</taxon>
        <taxon>Sar</taxon>
        <taxon>Stramenopiles</taxon>
        <taxon>Ochrophyta</taxon>
        <taxon>Pelagophyceae</taxon>
        <taxon>Pelagomonadales</taxon>
        <taxon>Pelagomonadaceae</taxon>
        <taxon>Aureococcus</taxon>
    </lineage>
</organism>
<dbReference type="PANTHER" id="PTHR11219:SF69">
    <property type="entry name" value="TENEURIN-A"/>
    <property type="match status" value="1"/>
</dbReference>
<evidence type="ECO:0000256" key="5">
    <source>
        <dbReference type="SAM" id="SignalP"/>
    </source>
</evidence>
<proteinExistence type="predicted"/>
<evidence type="ECO:0000259" key="6">
    <source>
        <dbReference type="PROSITE" id="PS50026"/>
    </source>
</evidence>
<evidence type="ECO:0000313" key="8">
    <source>
        <dbReference type="Proteomes" id="UP000002729"/>
    </source>
</evidence>
<dbReference type="PROSITE" id="PS50026">
    <property type="entry name" value="EGF_3"/>
    <property type="match status" value="1"/>
</dbReference>
<keyword evidence="1 4" id="KW-0245">EGF-like domain</keyword>
<dbReference type="PROSITE" id="PS01186">
    <property type="entry name" value="EGF_2"/>
    <property type="match status" value="2"/>
</dbReference>
<dbReference type="Pfam" id="PF23106">
    <property type="entry name" value="EGF_Teneurin"/>
    <property type="match status" value="1"/>
</dbReference>
<dbReference type="GeneID" id="20220853"/>
<dbReference type="Gene3D" id="2.10.25.10">
    <property type="entry name" value="Laminin"/>
    <property type="match status" value="2"/>
</dbReference>
<name>F0YG14_AURAN</name>
<dbReference type="InterPro" id="IPR013111">
    <property type="entry name" value="EGF_extracell"/>
</dbReference>
<evidence type="ECO:0000256" key="3">
    <source>
        <dbReference type="ARBA" id="ARBA00023157"/>
    </source>
</evidence>
<evidence type="ECO:0000256" key="4">
    <source>
        <dbReference type="PROSITE-ProRule" id="PRU00076"/>
    </source>
</evidence>
<dbReference type="AlphaFoldDB" id="F0YG14"/>
<evidence type="ECO:0000256" key="2">
    <source>
        <dbReference type="ARBA" id="ARBA00022737"/>
    </source>
</evidence>
<dbReference type="eggNOG" id="ENOG502RY8D">
    <property type="taxonomic scope" value="Eukaryota"/>
</dbReference>
<sequence>MARVGAVLCLVALASCASIDYHHCSGHGRTTSDDAFVCTCMSGYTGPDCSMKACPHGVAWADYPTATDEAHAGDVECSGMGYCDHGSGECDCRDGFEGPACERLACPTDDGGTPCSGHGRCVTTGGAARGWDGRTLVRPNVSYDLWDAEKMMGCLCDAGYGGFNCSRVECPRGDIPETLGQQNEESAECGNRGVCDYTTGHCQCLAGYVGSDGAGNVGTRRDCGRLDPQGFTLNLYK</sequence>
<dbReference type="PROSITE" id="PS00022">
    <property type="entry name" value="EGF_1"/>
    <property type="match status" value="2"/>
</dbReference>
<keyword evidence="5" id="KW-0732">Signal</keyword>
<dbReference type="PRINTS" id="PR00011">
    <property type="entry name" value="EGFLAMININ"/>
</dbReference>